<dbReference type="InterPro" id="IPR044808">
    <property type="entry name" value="ERF_plant"/>
</dbReference>
<dbReference type="Proteomes" id="UP000639772">
    <property type="component" value="Unassembled WGS sequence"/>
</dbReference>
<sequence>MCGGAIISDLILPVRSRRATADCIWPGLGKKKKKGNGKLGLAKYKDDFEADFREFDDEGDAEVSDLVDEEDLVEFNPFAIRPKPSSLAGEGPIARKPFHVDGLANKSAKRKRKNQYRGIRQRPWGKWAAEIRDPRKGERVWLGTFDTPVDAAKAYDAAARKIRGKKAKVNFPYEAPKAASNPNPKPSSQEAFDFKQSLGYLSNPNDFFSCLDTVEEIDPSKPKQLNSFLVSKPLQAEEGIHFHSEQESNSLNCSDFGWEPEFNSPEINSFPPIAEEVKSEYMEENSPQKTIESDSGEGVITVQEPEFKLSEEMPEFEQFMKFMPFLVEGTDGSFDSLVGNEVTQDGINSFDLWSFEDMPM</sequence>
<dbReference type="Gene3D" id="3.30.730.10">
    <property type="entry name" value="AP2/ERF domain"/>
    <property type="match status" value="1"/>
</dbReference>
<evidence type="ECO:0000256" key="4">
    <source>
        <dbReference type="ARBA" id="ARBA00023163"/>
    </source>
</evidence>
<organism evidence="8 9">
    <name type="scientific">Vanilla planifolia</name>
    <name type="common">Vanilla</name>
    <dbReference type="NCBI Taxonomy" id="51239"/>
    <lineage>
        <taxon>Eukaryota</taxon>
        <taxon>Viridiplantae</taxon>
        <taxon>Streptophyta</taxon>
        <taxon>Embryophyta</taxon>
        <taxon>Tracheophyta</taxon>
        <taxon>Spermatophyta</taxon>
        <taxon>Magnoliopsida</taxon>
        <taxon>Liliopsida</taxon>
        <taxon>Asparagales</taxon>
        <taxon>Orchidaceae</taxon>
        <taxon>Vanilloideae</taxon>
        <taxon>Vanilleae</taxon>
        <taxon>Vanilla</taxon>
    </lineage>
</organism>
<dbReference type="PROSITE" id="PS51032">
    <property type="entry name" value="AP2_ERF"/>
    <property type="match status" value="1"/>
</dbReference>
<feature type="region of interest" description="Disordered" evidence="6">
    <location>
        <begin position="86"/>
        <end position="119"/>
    </location>
</feature>
<dbReference type="CDD" id="cd00018">
    <property type="entry name" value="AP2"/>
    <property type="match status" value="1"/>
</dbReference>
<evidence type="ECO:0000256" key="2">
    <source>
        <dbReference type="ARBA" id="ARBA00023015"/>
    </source>
</evidence>
<accession>A0A835PK70</accession>
<evidence type="ECO:0000256" key="3">
    <source>
        <dbReference type="ARBA" id="ARBA00023125"/>
    </source>
</evidence>
<dbReference type="GO" id="GO:0003700">
    <property type="term" value="F:DNA-binding transcription factor activity"/>
    <property type="evidence" value="ECO:0007669"/>
    <property type="project" value="InterPro"/>
</dbReference>
<evidence type="ECO:0000259" key="7">
    <source>
        <dbReference type="PROSITE" id="PS51032"/>
    </source>
</evidence>
<evidence type="ECO:0000256" key="6">
    <source>
        <dbReference type="SAM" id="MobiDB-lite"/>
    </source>
</evidence>
<keyword evidence="2" id="KW-0805">Transcription regulation</keyword>
<dbReference type="GO" id="GO:0009873">
    <property type="term" value="P:ethylene-activated signaling pathway"/>
    <property type="evidence" value="ECO:0007669"/>
    <property type="project" value="InterPro"/>
</dbReference>
<dbReference type="FunFam" id="3.30.730.10:FF:000001">
    <property type="entry name" value="Ethylene-responsive transcription factor 2"/>
    <property type="match status" value="1"/>
</dbReference>
<keyword evidence="4" id="KW-0804">Transcription</keyword>
<keyword evidence="5" id="KW-0539">Nucleus</keyword>
<comment type="subcellular location">
    <subcellularLocation>
        <location evidence="1">Nucleus</location>
    </subcellularLocation>
</comment>
<evidence type="ECO:0000313" key="9">
    <source>
        <dbReference type="Proteomes" id="UP000639772"/>
    </source>
</evidence>
<dbReference type="OrthoDB" id="668733at2759"/>
<dbReference type="PRINTS" id="PR00367">
    <property type="entry name" value="ETHRSPELEMNT"/>
</dbReference>
<proteinExistence type="predicted"/>
<reference evidence="8 9" key="1">
    <citation type="journal article" date="2020" name="Nat. Food">
        <title>A phased Vanilla planifolia genome enables genetic improvement of flavour and production.</title>
        <authorList>
            <person name="Hasing T."/>
            <person name="Tang H."/>
            <person name="Brym M."/>
            <person name="Khazi F."/>
            <person name="Huang T."/>
            <person name="Chambers A.H."/>
        </authorList>
    </citation>
    <scope>NUCLEOTIDE SEQUENCE [LARGE SCALE GENOMIC DNA]</scope>
    <source>
        <tissue evidence="8">Leaf</tissue>
    </source>
</reference>
<feature type="domain" description="AP2/ERF" evidence="7">
    <location>
        <begin position="115"/>
        <end position="172"/>
    </location>
</feature>
<evidence type="ECO:0000256" key="5">
    <source>
        <dbReference type="ARBA" id="ARBA00023242"/>
    </source>
</evidence>
<dbReference type="GO" id="GO:0005634">
    <property type="term" value="C:nucleus"/>
    <property type="evidence" value="ECO:0007669"/>
    <property type="project" value="UniProtKB-SubCell"/>
</dbReference>
<dbReference type="PANTHER" id="PTHR31190:SF142">
    <property type="entry name" value="ETHYLENE-RESPONSIVE TRANSCRIPTION FACTOR RAP2-3"/>
    <property type="match status" value="1"/>
</dbReference>
<dbReference type="InterPro" id="IPR036955">
    <property type="entry name" value="AP2/ERF_dom_sf"/>
</dbReference>
<name>A0A835PK70_VANPL</name>
<dbReference type="EMBL" id="JADCNM010000050">
    <property type="protein sequence ID" value="KAG0451737.1"/>
    <property type="molecule type" value="Genomic_DNA"/>
</dbReference>
<dbReference type="SMART" id="SM00380">
    <property type="entry name" value="AP2"/>
    <property type="match status" value="1"/>
</dbReference>
<dbReference type="PANTHER" id="PTHR31190">
    <property type="entry name" value="DNA-BINDING DOMAIN"/>
    <property type="match status" value="1"/>
</dbReference>
<evidence type="ECO:0000256" key="1">
    <source>
        <dbReference type="ARBA" id="ARBA00004123"/>
    </source>
</evidence>
<dbReference type="InterPro" id="IPR016177">
    <property type="entry name" value="DNA-bd_dom_sf"/>
</dbReference>
<gene>
    <name evidence="8" type="ORF">HPP92_026096</name>
</gene>
<protein>
    <recommendedName>
        <fullName evidence="7">AP2/ERF domain-containing protein</fullName>
    </recommendedName>
</protein>
<dbReference type="AlphaFoldDB" id="A0A835PK70"/>
<comment type="caution">
    <text evidence="8">The sequence shown here is derived from an EMBL/GenBank/DDBJ whole genome shotgun (WGS) entry which is preliminary data.</text>
</comment>
<keyword evidence="3" id="KW-0238">DNA-binding</keyword>
<dbReference type="SUPFAM" id="SSF54171">
    <property type="entry name" value="DNA-binding domain"/>
    <property type="match status" value="1"/>
</dbReference>
<dbReference type="Pfam" id="PF00847">
    <property type="entry name" value="AP2"/>
    <property type="match status" value="1"/>
</dbReference>
<dbReference type="GO" id="GO:0003677">
    <property type="term" value="F:DNA binding"/>
    <property type="evidence" value="ECO:0007669"/>
    <property type="project" value="UniProtKB-KW"/>
</dbReference>
<dbReference type="InterPro" id="IPR001471">
    <property type="entry name" value="AP2/ERF_dom"/>
</dbReference>
<evidence type="ECO:0000313" key="8">
    <source>
        <dbReference type="EMBL" id="KAG0451737.1"/>
    </source>
</evidence>